<sequence length="498" mass="54584">MRDYINPSLDTTISATGQAIKFFADDPEQWDLVRQYPSLIPNAVEEVVRLASPARAFSRYVAEDTEIGGVALPQGARVLVVYASANRDERKFPNPDKFDVHRDTHDHVGFGHGVHMCMGMHLARLEIISLLEALTRRVARFELAGEPVVAMNNTIRAYASLPVRIEVVEANNEAMVESAADKQDDWLDVVVHQRAMEAADIVSLDLRALDGQPLPAFEAGAHVDVQVKDGLVRQYSLSNDPAETHRYRLGVLRDPASRGGSEGIHADFAVGSNVRVGRPRNHFPLHLEAAQSVLFAGGIGITPMLAMAHKLRAEGRAFELHYCVRSADKVAFAAELAEFADAVQVHLDDGPAEQRLDIQAVLASPQADRHLYVCGPNGFMDFVIDSAEKMNWTQECIHLERFGAEVDTDGEPFTVVAARSGKSFEVLPGETIAEKLEEAGIEVKMSCQSGVCGTCLTSVLEGTPDHRDLVLTDTEKASNKRVTVCCSRSKTRKLVLDI</sequence>
<dbReference type="Gene3D" id="2.40.30.10">
    <property type="entry name" value="Translation factors"/>
    <property type="match status" value="1"/>
</dbReference>
<accession>A0ABW2AA22</accession>
<dbReference type="InterPro" id="IPR036396">
    <property type="entry name" value="Cyt_P450_sf"/>
</dbReference>
<dbReference type="InterPro" id="IPR017938">
    <property type="entry name" value="Riboflavin_synthase-like_b-brl"/>
</dbReference>
<keyword evidence="1" id="KW-0408">Iron</keyword>
<evidence type="ECO:0000256" key="1">
    <source>
        <dbReference type="RuleBase" id="RU000461"/>
    </source>
</evidence>
<evidence type="ECO:0000313" key="4">
    <source>
        <dbReference type="EMBL" id="MFC6674267.1"/>
    </source>
</evidence>
<dbReference type="PANTHER" id="PTHR30212">
    <property type="entry name" value="PROTEIN YIIM"/>
    <property type="match status" value="1"/>
</dbReference>
<dbReference type="Pfam" id="PF00111">
    <property type="entry name" value="Fer2"/>
    <property type="match status" value="1"/>
</dbReference>
<feature type="domain" description="FAD-binding FR-type" evidence="3">
    <location>
        <begin position="184"/>
        <end position="286"/>
    </location>
</feature>
<dbReference type="EMBL" id="JBHSWE010000002">
    <property type="protein sequence ID" value="MFC6674267.1"/>
    <property type="molecule type" value="Genomic_DNA"/>
</dbReference>
<dbReference type="InterPro" id="IPR052353">
    <property type="entry name" value="Benzoxazolinone_Detox_Enz"/>
</dbReference>
<dbReference type="InterPro" id="IPR017972">
    <property type="entry name" value="Cyt_P450_CS"/>
</dbReference>
<keyword evidence="1" id="KW-0349">Heme</keyword>
<dbReference type="PROSITE" id="PS51384">
    <property type="entry name" value="FAD_FR"/>
    <property type="match status" value="1"/>
</dbReference>
<dbReference type="RefSeq" id="WP_379914070.1">
    <property type="nucleotide sequence ID" value="NZ_JBHSWE010000002.1"/>
</dbReference>
<dbReference type="SUPFAM" id="SSF52343">
    <property type="entry name" value="Ferredoxin reductase-like, C-terminal NADP-linked domain"/>
    <property type="match status" value="1"/>
</dbReference>
<dbReference type="Gene3D" id="1.10.630.10">
    <property type="entry name" value="Cytochrome P450"/>
    <property type="match status" value="1"/>
</dbReference>
<keyword evidence="1" id="KW-0479">Metal-binding</keyword>
<keyword evidence="1" id="KW-0560">Oxidoreductase</keyword>
<keyword evidence="1" id="KW-0503">Monooxygenase</keyword>
<dbReference type="InterPro" id="IPR017927">
    <property type="entry name" value="FAD-bd_FR_type"/>
</dbReference>
<reference evidence="5" key="1">
    <citation type="journal article" date="2019" name="Int. J. Syst. Evol. Microbiol.">
        <title>The Global Catalogue of Microorganisms (GCM) 10K type strain sequencing project: providing services to taxonomists for standard genome sequencing and annotation.</title>
        <authorList>
            <consortium name="The Broad Institute Genomics Platform"/>
            <consortium name="The Broad Institute Genome Sequencing Center for Infectious Disease"/>
            <person name="Wu L."/>
            <person name="Ma J."/>
        </authorList>
    </citation>
    <scope>NUCLEOTIDE SEQUENCE [LARGE SCALE GENOMIC DNA]</scope>
    <source>
        <strain evidence="5">NBRC 111756</strain>
    </source>
</reference>
<dbReference type="CDD" id="cd00207">
    <property type="entry name" value="fer2"/>
    <property type="match status" value="1"/>
</dbReference>
<name>A0ABW2AA22_9GAMM</name>
<dbReference type="PANTHER" id="PTHR30212:SF2">
    <property type="entry name" value="PROTEIN YIIM"/>
    <property type="match status" value="1"/>
</dbReference>
<dbReference type="SUPFAM" id="SSF48264">
    <property type="entry name" value="Cytochrome P450"/>
    <property type="match status" value="1"/>
</dbReference>
<evidence type="ECO:0000313" key="5">
    <source>
        <dbReference type="Proteomes" id="UP001596422"/>
    </source>
</evidence>
<protein>
    <submittedName>
        <fullName evidence="4">Cytochrome P450</fullName>
    </submittedName>
</protein>
<dbReference type="PRINTS" id="PR00409">
    <property type="entry name" value="PHDIOXRDTASE"/>
</dbReference>
<organism evidence="4 5">
    <name type="scientific">Marinobacterium aestuariivivens</name>
    <dbReference type="NCBI Taxonomy" id="1698799"/>
    <lineage>
        <taxon>Bacteria</taxon>
        <taxon>Pseudomonadati</taxon>
        <taxon>Pseudomonadota</taxon>
        <taxon>Gammaproteobacteria</taxon>
        <taxon>Oceanospirillales</taxon>
        <taxon>Oceanospirillaceae</taxon>
        <taxon>Marinobacterium</taxon>
    </lineage>
</organism>
<dbReference type="Pfam" id="PF00067">
    <property type="entry name" value="p450"/>
    <property type="match status" value="1"/>
</dbReference>
<evidence type="ECO:0000259" key="2">
    <source>
        <dbReference type="PROSITE" id="PS51085"/>
    </source>
</evidence>
<dbReference type="InterPro" id="IPR036010">
    <property type="entry name" value="2Fe-2S_ferredoxin-like_sf"/>
</dbReference>
<proteinExistence type="inferred from homology"/>
<dbReference type="InterPro" id="IPR006058">
    <property type="entry name" value="2Fe2S_fd_BS"/>
</dbReference>
<dbReference type="InterPro" id="IPR001128">
    <property type="entry name" value="Cyt_P450"/>
</dbReference>
<dbReference type="SUPFAM" id="SSF63380">
    <property type="entry name" value="Riboflavin synthase domain-like"/>
    <property type="match status" value="1"/>
</dbReference>
<dbReference type="Gene3D" id="3.40.50.80">
    <property type="entry name" value="Nucleotide-binding domain of ferredoxin-NADP reductase (FNR) module"/>
    <property type="match status" value="1"/>
</dbReference>
<dbReference type="InterPro" id="IPR012675">
    <property type="entry name" value="Beta-grasp_dom_sf"/>
</dbReference>
<feature type="domain" description="2Fe-2S ferredoxin-type" evidence="2">
    <location>
        <begin position="411"/>
        <end position="498"/>
    </location>
</feature>
<keyword evidence="5" id="KW-1185">Reference proteome</keyword>
<dbReference type="InterPro" id="IPR039261">
    <property type="entry name" value="FNR_nucleotide-bd"/>
</dbReference>
<evidence type="ECO:0000259" key="3">
    <source>
        <dbReference type="PROSITE" id="PS51384"/>
    </source>
</evidence>
<dbReference type="InterPro" id="IPR001433">
    <property type="entry name" value="OxRdtase_FAD/NAD-bd"/>
</dbReference>
<dbReference type="SUPFAM" id="SSF54292">
    <property type="entry name" value="2Fe-2S ferredoxin-like"/>
    <property type="match status" value="1"/>
</dbReference>
<dbReference type="InterPro" id="IPR001041">
    <property type="entry name" value="2Fe-2S_ferredoxin-type"/>
</dbReference>
<dbReference type="PROSITE" id="PS51085">
    <property type="entry name" value="2FE2S_FER_2"/>
    <property type="match status" value="1"/>
</dbReference>
<dbReference type="Pfam" id="PF00175">
    <property type="entry name" value="NAD_binding_1"/>
    <property type="match status" value="1"/>
</dbReference>
<comment type="similarity">
    <text evidence="1">Belongs to the cytochrome P450 family.</text>
</comment>
<dbReference type="CDD" id="cd06185">
    <property type="entry name" value="PDR_like"/>
    <property type="match status" value="1"/>
</dbReference>
<dbReference type="PROSITE" id="PS00086">
    <property type="entry name" value="CYTOCHROME_P450"/>
    <property type="match status" value="1"/>
</dbReference>
<gene>
    <name evidence="4" type="ORF">ACFQDL_32245</name>
</gene>
<dbReference type="Proteomes" id="UP001596422">
    <property type="component" value="Unassembled WGS sequence"/>
</dbReference>
<dbReference type="PROSITE" id="PS00197">
    <property type="entry name" value="2FE2S_FER_1"/>
    <property type="match status" value="1"/>
</dbReference>
<dbReference type="Gene3D" id="3.10.20.30">
    <property type="match status" value="1"/>
</dbReference>
<comment type="caution">
    <text evidence="4">The sequence shown here is derived from an EMBL/GenBank/DDBJ whole genome shotgun (WGS) entry which is preliminary data.</text>
</comment>